<reference evidence="2 3" key="1">
    <citation type="journal article" date="2018" name="Nat. Genet.">
        <title>The Rosa genome provides new insights in the design of modern roses.</title>
        <authorList>
            <person name="Bendahmane M."/>
        </authorList>
    </citation>
    <scope>NUCLEOTIDE SEQUENCE [LARGE SCALE GENOMIC DNA]</scope>
    <source>
        <strain evidence="3">cv. Old Blush</strain>
    </source>
</reference>
<name>A0A2P6PXF7_ROSCH</name>
<keyword evidence="1" id="KW-1133">Transmembrane helix</keyword>
<evidence type="ECO:0000256" key="1">
    <source>
        <dbReference type="SAM" id="Phobius"/>
    </source>
</evidence>
<evidence type="ECO:0000313" key="3">
    <source>
        <dbReference type="Proteomes" id="UP000238479"/>
    </source>
</evidence>
<feature type="transmembrane region" description="Helical" evidence="1">
    <location>
        <begin position="36"/>
        <end position="56"/>
    </location>
</feature>
<protein>
    <submittedName>
        <fullName evidence="2">Uncharacterized protein</fullName>
    </submittedName>
</protein>
<dbReference type="Proteomes" id="UP000238479">
    <property type="component" value="Chromosome 6"/>
</dbReference>
<gene>
    <name evidence="2" type="ORF">RchiOBHm_Chr6g0296381</name>
</gene>
<keyword evidence="3" id="KW-1185">Reference proteome</keyword>
<organism evidence="2 3">
    <name type="scientific">Rosa chinensis</name>
    <name type="common">China rose</name>
    <dbReference type="NCBI Taxonomy" id="74649"/>
    <lineage>
        <taxon>Eukaryota</taxon>
        <taxon>Viridiplantae</taxon>
        <taxon>Streptophyta</taxon>
        <taxon>Embryophyta</taxon>
        <taxon>Tracheophyta</taxon>
        <taxon>Spermatophyta</taxon>
        <taxon>Magnoliopsida</taxon>
        <taxon>eudicotyledons</taxon>
        <taxon>Gunneridae</taxon>
        <taxon>Pentapetalae</taxon>
        <taxon>rosids</taxon>
        <taxon>fabids</taxon>
        <taxon>Rosales</taxon>
        <taxon>Rosaceae</taxon>
        <taxon>Rosoideae</taxon>
        <taxon>Rosoideae incertae sedis</taxon>
        <taxon>Rosa</taxon>
    </lineage>
</organism>
<keyword evidence="1" id="KW-0472">Membrane</keyword>
<sequence>MSLGPTTSFSLFSDSFLIILPRFHLFPLSLNYSSSLLFLLLLIHFFVFNYSSLILVGKKLLASSSHGSQD</sequence>
<proteinExistence type="predicted"/>
<accession>A0A2P6PXF7</accession>
<comment type="caution">
    <text evidence="2">The sequence shown here is derived from an EMBL/GenBank/DDBJ whole genome shotgun (WGS) entry which is preliminary data.</text>
</comment>
<dbReference type="AlphaFoldDB" id="A0A2P6PXF7"/>
<dbReference type="EMBL" id="PDCK01000044">
    <property type="protein sequence ID" value="PRQ26604.1"/>
    <property type="molecule type" value="Genomic_DNA"/>
</dbReference>
<keyword evidence="1" id="KW-0812">Transmembrane</keyword>
<evidence type="ECO:0000313" key="2">
    <source>
        <dbReference type="EMBL" id="PRQ26604.1"/>
    </source>
</evidence>
<dbReference type="Gramene" id="PRQ26604">
    <property type="protein sequence ID" value="PRQ26604"/>
    <property type="gene ID" value="RchiOBHm_Chr6g0296381"/>
</dbReference>